<gene>
    <name evidence="3" type="ORF">CAPTEDRAFT_205157</name>
</gene>
<reference evidence="4" key="3">
    <citation type="submission" date="2015-06" db="UniProtKB">
        <authorList>
            <consortium name="EnsemblMetazoa"/>
        </authorList>
    </citation>
    <scope>IDENTIFICATION</scope>
</reference>
<reference evidence="5" key="1">
    <citation type="submission" date="2012-12" db="EMBL/GenBank/DDBJ databases">
        <authorList>
            <person name="Hellsten U."/>
            <person name="Grimwood J."/>
            <person name="Chapman J.A."/>
            <person name="Shapiro H."/>
            <person name="Aerts A."/>
            <person name="Otillar R.P."/>
            <person name="Terry A.Y."/>
            <person name="Boore J.L."/>
            <person name="Simakov O."/>
            <person name="Marletaz F."/>
            <person name="Cho S.-J."/>
            <person name="Edsinger-Gonzales E."/>
            <person name="Havlak P."/>
            <person name="Kuo D.-H."/>
            <person name="Larsson T."/>
            <person name="Lv J."/>
            <person name="Arendt D."/>
            <person name="Savage R."/>
            <person name="Osoegawa K."/>
            <person name="de Jong P."/>
            <person name="Lindberg D.R."/>
            <person name="Seaver E.C."/>
            <person name="Weisblat D.A."/>
            <person name="Putnam N.H."/>
            <person name="Grigoriev I.V."/>
            <person name="Rokhsar D.S."/>
        </authorList>
    </citation>
    <scope>NUCLEOTIDE SEQUENCE</scope>
    <source>
        <strain evidence="5">I ESC-2004</strain>
    </source>
</reference>
<evidence type="ECO:0000256" key="1">
    <source>
        <dbReference type="PROSITE-ProRule" id="PRU00182"/>
    </source>
</evidence>
<organism evidence="3">
    <name type="scientific">Capitella teleta</name>
    <name type="common">Polychaete worm</name>
    <dbReference type="NCBI Taxonomy" id="283909"/>
    <lineage>
        <taxon>Eukaryota</taxon>
        <taxon>Metazoa</taxon>
        <taxon>Spiralia</taxon>
        <taxon>Lophotrochozoa</taxon>
        <taxon>Annelida</taxon>
        <taxon>Polychaeta</taxon>
        <taxon>Sedentaria</taxon>
        <taxon>Scolecida</taxon>
        <taxon>Capitellidae</taxon>
        <taxon>Capitella</taxon>
    </lineage>
</organism>
<dbReference type="GO" id="GO:0005739">
    <property type="term" value="C:mitochondrion"/>
    <property type="evidence" value="ECO:0007669"/>
    <property type="project" value="TreeGrafter"/>
</dbReference>
<protein>
    <recommendedName>
        <fullName evidence="2">Mitochondrial transcription rescue factor 1 C-terminal domain-containing protein</fullName>
    </recommendedName>
</protein>
<dbReference type="GO" id="GO:0003723">
    <property type="term" value="F:RNA binding"/>
    <property type="evidence" value="ECO:0007669"/>
    <property type="project" value="UniProtKB-KW"/>
</dbReference>
<dbReference type="OMA" id="MCKKDDA"/>
<evidence type="ECO:0000313" key="3">
    <source>
        <dbReference type="EMBL" id="ELT96825.1"/>
    </source>
</evidence>
<accession>R7U0X3</accession>
<dbReference type="STRING" id="283909.R7U0X3"/>
<dbReference type="GO" id="GO:1903108">
    <property type="term" value="P:regulation of mitochondrial transcription"/>
    <property type="evidence" value="ECO:0007669"/>
    <property type="project" value="TreeGrafter"/>
</dbReference>
<dbReference type="PROSITE" id="PS50889">
    <property type="entry name" value="S4"/>
    <property type="match status" value="1"/>
</dbReference>
<dbReference type="SUPFAM" id="SSF55174">
    <property type="entry name" value="Alpha-L RNA-binding motif"/>
    <property type="match status" value="1"/>
</dbReference>
<evidence type="ECO:0000259" key="2">
    <source>
        <dbReference type="Pfam" id="PF25818"/>
    </source>
</evidence>
<dbReference type="Proteomes" id="UP000014760">
    <property type="component" value="Unassembled WGS sequence"/>
</dbReference>
<dbReference type="Pfam" id="PF25818">
    <property type="entry name" value="MTRES1_C"/>
    <property type="match status" value="1"/>
</dbReference>
<dbReference type="PANTHER" id="PTHR13633">
    <property type="entry name" value="MITOCHONDRIAL TRANSCRIPTION RESCUE FACTOR 1"/>
    <property type="match status" value="1"/>
</dbReference>
<evidence type="ECO:0000313" key="5">
    <source>
        <dbReference type="Proteomes" id="UP000014760"/>
    </source>
</evidence>
<sequence>MPFMSDDEYDDLSDDENFFDEDADLPNNYRDLTVHVKSLRLDAILAQGLNVARNKVDEHFLGSNLELNGNRVLKKGKQLSEGDYIDVITSNDGEARRFKRVRITNVSSKTTKSDRKVVQLRVWRANITKDKN</sequence>
<reference evidence="3 5" key="2">
    <citation type="journal article" date="2013" name="Nature">
        <title>Insights into bilaterian evolution from three spiralian genomes.</title>
        <authorList>
            <person name="Simakov O."/>
            <person name="Marletaz F."/>
            <person name="Cho S.J."/>
            <person name="Edsinger-Gonzales E."/>
            <person name="Havlak P."/>
            <person name="Hellsten U."/>
            <person name="Kuo D.H."/>
            <person name="Larsson T."/>
            <person name="Lv J."/>
            <person name="Arendt D."/>
            <person name="Savage R."/>
            <person name="Osoegawa K."/>
            <person name="de Jong P."/>
            <person name="Grimwood J."/>
            <person name="Chapman J.A."/>
            <person name="Shapiro H."/>
            <person name="Aerts A."/>
            <person name="Otillar R.P."/>
            <person name="Terry A.Y."/>
            <person name="Boore J.L."/>
            <person name="Grigoriev I.V."/>
            <person name="Lindberg D.R."/>
            <person name="Seaver E.C."/>
            <person name="Weisblat D.A."/>
            <person name="Putnam N.H."/>
            <person name="Rokhsar D.S."/>
        </authorList>
    </citation>
    <scope>NUCLEOTIDE SEQUENCE</scope>
    <source>
        <strain evidence="3 5">I ESC-2004</strain>
    </source>
</reference>
<dbReference type="EMBL" id="AMQN01002243">
    <property type="status" value="NOT_ANNOTATED_CDS"/>
    <property type="molecule type" value="Genomic_DNA"/>
</dbReference>
<dbReference type="HOGENOM" id="CLU_1919056_0_0_1"/>
<dbReference type="EnsemblMetazoa" id="CapteT205157">
    <property type="protein sequence ID" value="CapteP205157"/>
    <property type="gene ID" value="CapteG205157"/>
</dbReference>
<dbReference type="InterPro" id="IPR057896">
    <property type="entry name" value="MTRES1_C"/>
</dbReference>
<dbReference type="AlphaFoldDB" id="R7U0X3"/>
<name>R7U0X3_CAPTE</name>
<keyword evidence="1" id="KW-0694">RNA-binding</keyword>
<evidence type="ECO:0000313" key="4">
    <source>
        <dbReference type="EnsemblMetazoa" id="CapteP205157"/>
    </source>
</evidence>
<dbReference type="EMBL" id="KB308725">
    <property type="protein sequence ID" value="ELT96825.1"/>
    <property type="molecule type" value="Genomic_DNA"/>
</dbReference>
<dbReference type="PANTHER" id="PTHR13633:SF3">
    <property type="entry name" value="MITOCHONDRIAL TRANSCRIPTION RESCUE FACTOR 1"/>
    <property type="match status" value="1"/>
</dbReference>
<dbReference type="OrthoDB" id="4150at2759"/>
<proteinExistence type="predicted"/>
<feature type="domain" description="Mitochondrial transcription rescue factor 1 C-terminal" evidence="2">
    <location>
        <begin position="30"/>
        <end position="125"/>
    </location>
</feature>
<keyword evidence="5" id="KW-1185">Reference proteome</keyword>